<gene>
    <name evidence="2" type="ORF">OEV82_01540</name>
</gene>
<protein>
    <submittedName>
        <fullName evidence="2">Stp1/IreP family PP2C-type Ser/Thr phosphatase</fullName>
    </submittedName>
</protein>
<dbReference type="NCBIfam" id="NF033484">
    <property type="entry name" value="Stp1_PP2C_phos"/>
    <property type="match status" value="1"/>
</dbReference>
<dbReference type="InterPro" id="IPR001932">
    <property type="entry name" value="PPM-type_phosphatase-like_dom"/>
</dbReference>
<dbReference type="SUPFAM" id="SSF81606">
    <property type="entry name" value="PP2C-like"/>
    <property type="match status" value="1"/>
</dbReference>
<dbReference type="SMART" id="SM00332">
    <property type="entry name" value="PP2Cc"/>
    <property type="match status" value="1"/>
</dbReference>
<comment type="caution">
    <text evidence="2">The sequence shown here is derived from an EMBL/GenBank/DDBJ whole genome shotgun (WGS) entry which is preliminary data.</text>
</comment>
<name>A0ABT2WBT1_9BACI</name>
<dbReference type="RefSeq" id="WP_173659102.1">
    <property type="nucleotide sequence ID" value="NZ_JAOUSE010000002.1"/>
</dbReference>
<dbReference type="EMBL" id="JAOUSE010000002">
    <property type="protein sequence ID" value="MCU9593138.1"/>
    <property type="molecule type" value="Genomic_DNA"/>
</dbReference>
<keyword evidence="3" id="KW-1185">Reference proteome</keyword>
<dbReference type="Gene3D" id="3.60.40.10">
    <property type="entry name" value="PPM-type phosphatase domain"/>
    <property type="match status" value="1"/>
</dbReference>
<feature type="domain" description="PPM-type phosphatase" evidence="1">
    <location>
        <begin position="2"/>
        <end position="242"/>
    </location>
</feature>
<evidence type="ECO:0000313" key="2">
    <source>
        <dbReference type="EMBL" id="MCU9593138.1"/>
    </source>
</evidence>
<dbReference type="CDD" id="cd00143">
    <property type="entry name" value="PP2Cc"/>
    <property type="match status" value="1"/>
</dbReference>
<sequence length="251" mass="27990">MKFVYRTDRGKVRNHNEDHVGIFFNQSNQILAVVADGMGGHLAGDVASKMATDLLKKFWIEKDQIESPEAAEHWFKENVYKINEEIFQYANEHPECQGMGTTLVASICTEKYITIAHIGDSRGYVLTEDGFRQLTDDHSLVNELVKSGQISKEDAEHHPRKNVLLRALGTELNVSIDTLTIEFEPGDSLLLCSDGLTNKVSDDELLNILQSELNLEEKANQLIHLANEKGGEDNISLAIIVNDLNDGKVGD</sequence>
<dbReference type="Pfam" id="PF13672">
    <property type="entry name" value="PP2C_2"/>
    <property type="match status" value="1"/>
</dbReference>
<dbReference type="PROSITE" id="PS51746">
    <property type="entry name" value="PPM_2"/>
    <property type="match status" value="1"/>
</dbReference>
<dbReference type="InterPro" id="IPR036457">
    <property type="entry name" value="PPM-type-like_dom_sf"/>
</dbReference>
<evidence type="ECO:0000259" key="1">
    <source>
        <dbReference type="PROSITE" id="PS51746"/>
    </source>
</evidence>
<accession>A0ABT2WBT1</accession>
<reference evidence="2 3" key="1">
    <citation type="submission" date="2022-10" db="EMBL/GenBank/DDBJ databases">
        <title>Description of Fervidibacillus gen. nov. in the family Fervidibacillaceae fam. nov. with two species, Fervidibacillus albus sp. nov., and Fervidibacillus halotolerans sp. nov., isolated from tidal flat sediments.</title>
        <authorList>
            <person name="Kwon K.K."/>
            <person name="Yang S.-H."/>
        </authorList>
    </citation>
    <scope>NUCLEOTIDE SEQUENCE [LARGE SCALE GENOMIC DNA]</scope>
    <source>
        <strain evidence="2 3">DSM 23332</strain>
    </source>
</reference>
<organism evidence="2 3">
    <name type="scientific">Pallidibacillus thermolactis</name>
    <dbReference type="NCBI Taxonomy" id="251051"/>
    <lineage>
        <taxon>Bacteria</taxon>
        <taxon>Bacillati</taxon>
        <taxon>Bacillota</taxon>
        <taxon>Bacilli</taxon>
        <taxon>Bacillales</taxon>
        <taxon>Bacillaceae</taxon>
        <taxon>Pallidibacillus</taxon>
    </lineage>
</organism>
<evidence type="ECO:0000313" key="3">
    <source>
        <dbReference type="Proteomes" id="UP001208656"/>
    </source>
</evidence>
<dbReference type="PANTHER" id="PTHR47992">
    <property type="entry name" value="PROTEIN PHOSPHATASE"/>
    <property type="match status" value="1"/>
</dbReference>
<dbReference type="Proteomes" id="UP001208656">
    <property type="component" value="Unassembled WGS sequence"/>
</dbReference>
<dbReference type="SMART" id="SM00331">
    <property type="entry name" value="PP2C_SIG"/>
    <property type="match status" value="1"/>
</dbReference>
<proteinExistence type="predicted"/>
<dbReference type="InterPro" id="IPR015655">
    <property type="entry name" value="PP2C"/>
</dbReference>